<feature type="region of interest" description="Disordered" evidence="1">
    <location>
        <begin position="267"/>
        <end position="287"/>
    </location>
</feature>
<dbReference type="EMBL" id="MU858347">
    <property type="protein sequence ID" value="KAK4206833.1"/>
    <property type="molecule type" value="Genomic_DNA"/>
</dbReference>
<name>A0AAN6XUG3_9PEZI</name>
<comment type="caution">
    <text evidence="2">The sequence shown here is derived from an EMBL/GenBank/DDBJ whole genome shotgun (WGS) entry which is preliminary data.</text>
</comment>
<gene>
    <name evidence="2" type="ORF">QBC37DRAFT_434367</name>
</gene>
<dbReference type="Proteomes" id="UP001301769">
    <property type="component" value="Unassembled WGS sequence"/>
</dbReference>
<protein>
    <submittedName>
        <fullName evidence="2">Uncharacterized protein</fullName>
    </submittedName>
</protein>
<evidence type="ECO:0000256" key="1">
    <source>
        <dbReference type="SAM" id="MobiDB-lite"/>
    </source>
</evidence>
<evidence type="ECO:0000313" key="2">
    <source>
        <dbReference type="EMBL" id="KAK4206833.1"/>
    </source>
</evidence>
<proteinExistence type="predicted"/>
<organism evidence="2 3">
    <name type="scientific">Rhypophila decipiens</name>
    <dbReference type="NCBI Taxonomy" id="261697"/>
    <lineage>
        <taxon>Eukaryota</taxon>
        <taxon>Fungi</taxon>
        <taxon>Dikarya</taxon>
        <taxon>Ascomycota</taxon>
        <taxon>Pezizomycotina</taxon>
        <taxon>Sordariomycetes</taxon>
        <taxon>Sordariomycetidae</taxon>
        <taxon>Sordariales</taxon>
        <taxon>Naviculisporaceae</taxon>
        <taxon>Rhypophila</taxon>
    </lineage>
</organism>
<accession>A0AAN6XUG3</accession>
<reference evidence="2" key="1">
    <citation type="journal article" date="2023" name="Mol. Phylogenet. Evol.">
        <title>Genome-scale phylogeny and comparative genomics of the fungal order Sordariales.</title>
        <authorList>
            <person name="Hensen N."/>
            <person name="Bonometti L."/>
            <person name="Westerberg I."/>
            <person name="Brannstrom I.O."/>
            <person name="Guillou S."/>
            <person name="Cros-Aarteil S."/>
            <person name="Calhoun S."/>
            <person name="Haridas S."/>
            <person name="Kuo A."/>
            <person name="Mondo S."/>
            <person name="Pangilinan J."/>
            <person name="Riley R."/>
            <person name="LaButti K."/>
            <person name="Andreopoulos B."/>
            <person name="Lipzen A."/>
            <person name="Chen C."/>
            <person name="Yan M."/>
            <person name="Daum C."/>
            <person name="Ng V."/>
            <person name="Clum A."/>
            <person name="Steindorff A."/>
            <person name="Ohm R.A."/>
            <person name="Martin F."/>
            <person name="Silar P."/>
            <person name="Natvig D.O."/>
            <person name="Lalanne C."/>
            <person name="Gautier V."/>
            <person name="Ament-Velasquez S.L."/>
            <person name="Kruys A."/>
            <person name="Hutchinson M.I."/>
            <person name="Powell A.J."/>
            <person name="Barry K."/>
            <person name="Miller A.N."/>
            <person name="Grigoriev I.V."/>
            <person name="Debuchy R."/>
            <person name="Gladieux P."/>
            <person name="Hiltunen Thoren M."/>
            <person name="Johannesson H."/>
        </authorList>
    </citation>
    <scope>NUCLEOTIDE SEQUENCE</scope>
    <source>
        <strain evidence="2">PSN293</strain>
    </source>
</reference>
<sequence length="369" mass="40643">MPRHTKTQAPTGESIPGRITRVRLDGTNYLTYSPELLCRLTEWHHLRGAACQHSRAQNPWRWPCESCGAYWVQDSKRTLQNTLQNPARRIALVPWPKASYGSSGPEDSLEREGGVKNKIENLNWYSPVAASSSSGHDKKKQLRRVRLKNGKSLLDVVQKNTSQRGKDPKGLRFAHFMPGQDDPVEAGRDMAFSGEVLPSDGIWRVGDGSGAGVRLGTEEEKELADLRKQGVLKDVVDGEEGVLTMDSIVRGDEPAYRVRLVQRKKKGGKGKGRTVAVQAEREGSEERAASDASCDVVADGVVAAARDDDQTLELLPQEVIDAMPDYCWAGFFADLEAEGWVPVIEDDLASVAESWVVMESESEDSDGKT</sequence>
<dbReference type="AlphaFoldDB" id="A0AAN6XUG3"/>
<keyword evidence="3" id="KW-1185">Reference proteome</keyword>
<reference evidence="2" key="2">
    <citation type="submission" date="2023-05" db="EMBL/GenBank/DDBJ databases">
        <authorList>
            <consortium name="Lawrence Berkeley National Laboratory"/>
            <person name="Steindorff A."/>
            <person name="Hensen N."/>
            <person name="Bonometti L."/>
            <person name="Westerberg I."/>
            <person name="Brannstrom I.O."/>
            <person name="Guillou S."/>
            <person name="Cros-Aarteil S."/>
            <person name="Calhoun S."/>
            <person name="Haridas S."/>
            <person name="Kuo A."/>
            <person name="Mondo S."/>
            <person name="Pangilinan J."/>
            <person name="Riley R."/>
            <person name="Labutti K."/>
            <person name="Andreopoulos B."/>
            <person name="Lipzen A."/>
            <person name="Chen C."/>
            <person name="Yanf M."/>
            <person name="Daum C."/>
            <person name="Ng V."/>
            <person name="Clum A."/>
            <person name="Ohm R."/>
            <person name="Martin F."/>
            <person name="Silar P."/>
            <person name="Natvig D."/>
            <person name="Lalanne C."/>
            <person name="Gautier V."/>
            <person name="Ament-Velasquez S.L."/>
            <person name="Kruys A."/>
            <person name="Hutchinson M.I."/>
            <person name="Powell A.J."/>
            <person name="Barry K."/>
            <person name="Miller A.N."/>
            <person name="Grigoriev I.V."/>
            <person name="Debuchy R."/>
            <person name="Gladieux P."/>
            <person name="Thoren M.H."/>
            <person name="Johannesson H."/>
        </authorList>
    </citation>
    <scope>NUCLEOTIDE SEQUENCE</scope>
    <source>
        <strain evidence="2">PSN293</strain>
    </source>
</reference>
<evidence type="ECO:0000313" key="3">
    <source>
        <dbReference type="Proteomes" id="UP001301769"/>
    </source>
</evidence>